<comment type="caution">
    <text evidence="4">The sequence shown here is derived from an EMBL/GenBank/DDBJ whole genome shotgun (WGS) entry which is preliminary data.</text>
</comment>
<dbReference type="Gene3D" id="1.50.10.10">
    <property type="match status" value="1"/>
</dbReference>
<dbReference type="PANTHER" id="PTHR33886:SF8">
    <property type="entry name" value="UNSATURATED RHAMNOGALACTURONAN HYDROLASE (EUROFUNG)"/>
    <property type="match status" value="1"/>
</dbReference>
<dbReference type="InterPro" id="IPR012341">
    <property type="entry name" value="6hp_glycosidase-like_sf"/>
</dbReference>
<keyword evidence="5" id="KW-1185">Reference proteome</keyword>
<dbReference type="InterPro" id="IPR010905">
    <property type="entry name" value="Glyco_hydro_88"/>
</dbReference>
<keyword evidence="3" id="KW-0732">Signal</keyword>
<evidence type="ECO:0000256" key="1">
    <source>
        <dbReference type="ARBA" id="ARBA00022801"/>
    </source>
</evidence>
<dbReference type="InterPro" id="IPR052043">
    <property type="entry name" value="PolySaccharide_Degr_Enz"/>
</dbReference>
<keyword evidence="1 4" id="KW-0378">Hydrolase</keyword>
<dbReference type="RefSeq" id="WP_241410695.1">
    <property type="nucleotide sequence ID" value="NZ_JAKZGO010000004.1"/>
</dbReference>
<sequence>MNNLITRIINPFMLLLAAFFLLNCQPQSGENSNTTEENPPVEKEMNDSNTPLHLLEPDYPTPYGAPEVSEVKAVLDRVKGYLENTTYTTILTEEGGSEITDFSKVDEKSVLKKGDFRLLSYEWGVTYSAMLLAGEVTGDQSYTDYTNNRVKFLADLYPHFEKMGNKRHALHSIVAPGALDDCGALCASFIKTEANGLDANVDPLISNFMDYIMNKEFRFEDGTLARNRPLDNTLWLDDLYMSVPAIAQMGKKTGEKKYFDEAVKQIKLFSDRMFNEKKGLYMHGWVADMDVHPEFHWARANGWALLTKIEVLKVLPESHPGRAMIMDLLQKHVRGLAALQSGSGFWHQLLDKNDSYLETSATAIYAYCIAAAVNEGWINEKAHAPMAILAWNAVATMVNEQGQVEGTCVGTGMAFDPAFYYHRPVNKFAAHGYGPVVAAGAEIIRLLKQNKFEINDSSLQLLVK</sequence>
<feature type="signal peptide" evidence="3">
    <location>
        <begin position="1"/>
        <end position="29"/>
    </location>
</feature>
<dbReference type="PANTHER" id="PTHR33886">
    <property type="entry name" value="UNSATURATED RHAMNOGALACTURONAN HYDROLASE (EUROFUNG)"/>
    <property type="match status" value="1"/>
</dbReference>
<dbReference type="Pfam" id="PF07470">
    <property type="entry name" value="Glyco_hydro_88"/>
    <property type="match status" value="1"/>
</dbReference>
<name>A0ABS9V9U5_9BACT</name>
<evidence type="ECO:0000256" key="2">
    <source>
        <dbReference type="SAM" id="MobiDB-lite"/>
    </source>
</evidence>
<dbReference type="Proteomes" id="UP001165430">
    <property type="component" value="Unassembled WGS sequence"/>
</dbReference>
<dbReference type="GO" id="GO:0016787">
    <property type="term" value="F:hydrolase activity"/>
    <property type="evidence" value="ECO:0007669"/>
    <property type="project" value="UniProtKB-KW"/>
</dbReference>
<accession>A0ABS9V9U5</accession>
<dbReference type="SUPFAM" id="SSF48208">
    <property type="entry name" value="Six-hairpin glycosidases"/>
    <property type="match status" value="1"/>
</dbReference>
<reference evidence="4" key="1">
    <citation type="submission" date="2022-03" db="EMBL/GenBank/DDBJ databases">
        <title>De novo assembled genomes of Belliella spp. (Cyclobacteriaceae) strains.</title>
        <authorList>
            <person name="Szabo A."/>
            <person name="Korponai K."/>
            <person name="Felfoldi T."/>
        </authorList>
    </citation>
    <scope>NUCLEOTIDE SEQUENCE</scope>
    <source>
        <strain evidence="4">DSM 111903</strain>
    </source>
</reference>
<evidence type="ECO:0000256" key="3">
    <source>
        <dbReference type="SAM" id="SignalP"/>
    </source>
</evidence>
<protein>
    <submittedName>
        <fullName evidence="4">Glycoside hydrolase family 88 protein</fullName>
    </submittedName>
</protein>
<dbReference type="InterPro" id="IPR008928">
    <property type="entry name" value="6-hairpin_glycosidase_sf"/>
</dbReference>
<feature type="chain" id="PRO_5046269750" evidence="3">
    <location>
        <begin position="30"/>
        <end position="464"/>
    </location>
</feature>
<dbReference type="EMBL" id="JAKZGO010000004">
    <property type="protein sequence ID" value="MCH7413143.1"/>
    <property type="molecule type" value="Genomic_DNA"/>
</dbReference>
<evidence type="ECO:0000313" key="4">
    <source>
        <dbReference type="EMBL" id="MCH7413143.1"/>
    </source>
</evidence>
<gene>
    <name evidence="4" type="ORF">MM213_06590</name>
</gene>
<evidence type="ECO:0000313" key="5">
    <source>
        <dbReference type="Proteomes" id="UP001165430"/>
    </source>
</evidence>
<organism evidence="4 5">
    <name type="scientific">Belliella alkalica</name>
    <dbReference type="NCBI Taxonomy" id="1730871"/>
    <lineage>
        <taxon>Bacteria</taxon>
        <taxon>Pseudomonadati</taxon>
        <taxon>Bacteroidota</taxon>
        <taxon>Cytophagia</taxon>
        <taxon>Cytophagales</taxon>
        <taxon>Cyclobacteriaceae</taxon>
        <taxon>Belliella</taxon>
    </lineage>
</organism>
<proteinExistence type="predicted"/>
<feature type="region of interest" description="Disordered" evidence="2">
    <location>
        <begin position="29"/>
        <end position="51"/>
    </location>
</feature>